<dbReference type="SUPFAM" id="SSF48264">
    <property type="entry name" value="Cytochrome P450"/>
    <property type="match status" value="1"/>
</dbReference>
<accession>A0ABP7JG04</accession>
<dbReference type="Pfam" id="PF00067">
    <property type="entry name" value="p450"/>
    <property type="match status" value="1"/>
</dbReference>
<dbReference type="PANTHER" id="PTHR46696:SF4">
    <property type="entry name" value="BIOTIN BIOSYNTHESIS CYTOCHROME P450"/>
    <property type="match status" value="1"/>
</dbReference>
<comment type="similarity">
    <text evidence="1">Belongs to the cytochrome P450 family.</text>
</comment>
<dbReference type="InterPro" id="IPR002397">
    <property type="entry name" value="Cyt_P450_B"/>
</dbReference>
<name>A0ABP7JG04_9ACTN</name>
<keyword evidence="3" id="KW-1185">Reference proteome</keyword>
<dbReference type="Proteomes" id="UP001500888">
    <property type="component" value="Unassembled WGS sequence"/>
</dbReference>
<gene>
    <name evidence="2" type="ORF">GCM10022226_77880</name>
</gene>
<dbReference type="PANTHER" id="PTHR46696">
    <property type="entry name" value="P450, PUTATIVE (EUROFUNG)-RELATED"/>
    <property type="match status" value="1"/>
</dbReference>
<evidence type="ECO:0000313" key="3">
    <source>
        <dbReference type="Proteomes" id="UP001500888"/>
    </source>
</evidence>
<dbReference type="PRINTS" id="PR00359">
    <property type="entry name" value="BP450"/>
</dbReference>
<comment type="caution">
    <text evidence="2">The sequence shown here is derived from an EMBL/GenBank/DDBJ whole genome shotgun (WGS) entry which is preliminary data.</text>
</comment>
<protein>
    <submittedName>
        <fullName evidence="2">Cytochrome P450</fullName>
    </submittedName>
</protein>
<reference evidence="3" key="1">
    <citation type="journal article" date="2019" name="Int. J. Syst. Evol. Microbiol.">
        <title>The Global Catalogue of Microorganisms (GCM) 10K type strain sequencing project: providing services to taxonomists for standard genome sequencing and annotation.</title>
        <authorList>
            <consortium name="The Broad Institute Genomics Platform"/>
            <consortium name="The Broad Institute Genome Sequencing Center for Infectious Disease"/>
            <person name="Wu L."/>
            <person name="Ma J."/>
        </authorList>
    </citation>
    <scope>NUCLEOTIDE SEQUENCE [LARGE SCALE GENOMIC DNA]</scope>
    <source>
        <strain evidence="3">JCM 16908</strain>
    </source>
</reference>
<dbReference type="InterPro" id="IPR036396">
    <property type="entry name" value="Cyt_P450_sf"/>
</dbReference>
<dbReference type="EMBL" id="BAAAZR010000054">
    <property type="protein sequence ID" value="GAA3843312.1"/>
    <property type="molecule type" value="Genomic_DNA"/>
</dbReference>
<evidence type="ECO:0000256" key="1">
    <source>
        <dbReference type="ARBA" id="ARBA00010617"/>
    </source>
</evidence>
<organism evidence="2 3">
    <name type="scientific">Sphaerisporangium flaviroseum</name>
    <dbReference type="NCBI Taxonomy" id="509199"/>
    <lineage>
        <taxon>Bacteria</taxon>
        <taxon>Bacillati</taxon>
        <taxon>Actinomycetota</taxon>
        <taxon>Actinomycetes</taxon>
        <taxon>Streptosporangiales</taxon>
        <taxon>Streptosporangiaceae</taxon>
        <taxon>Sphaerisporangium</taxon>
    </lineage>
</organism>
<proteinExistence type="inferred from homology"/>
<sequence>MRALVSAGFTPRRVREMEPTIRQLTAAHLDTALAGGPTFDFIDFASKVPIDVISTMIGVPPADRPQLRTWSQQVIARGDGDTGIPNTMRQANNALAGYYTDLVTTRRTNPTDDLTSALLAAEVDGARLQVHDIVSVLMLLDIAGNETTTKLLGNAWCAAWRNPKQRDAAWNGNIAGWVEETLRYDSPGQMAARLLTTETTLHDLTVPAGSRMLLLIGSANRDPRVFADPDRFDIGRDTTAAIPFIVGPHFCLGASLARMEARIILEELVRRLTPEFHIDMAAATRAHNPNVYGFATLPTTVTLR</sequence>
<dbReference type="Gene3D" id="1.10.630.10">
    <property type="entry name" value="Cytochrome P450"/>
    <property type="match status" value="1"/>
</dbReference>
<evidence type="ECO:0000313" key="2">
    <source>
        <dbReference type="EMBL" id="GAA3843312.1"/>
    </source>
</evidence>
<dbReference type="InterPro" id="IPR001128">
    <property type="entry name" value="Cyt_P450"/>
</dbReference>